<keyword evidence="7" id="KW-0436">Ligase</keyword>
<feature type="transmembrane region" description="Helical" evidence="5">
    <location>
        <begin position="66"/>
        <end position="87"/>
    </location>
</feature>
<dbReference type="EMBL" id="CP101527">
    <property type="protein sequence ID" value="UZW73449.1"/>
    <property type="molecule type" value="Genomic_DNA"/>
</dbReference>
<dbReference type="Pfam" id="PF04932">
    <property type="entry name" value="Wzy_C"/>
    <property type="match status" value="1"/>
</dbReference>
<feature type="transmembrane region" description="Helical" evidence="5">
    <location>
        <begin position="323"/>
        <end position="343"/>
    </location>
</feature>
<dbReference type="InterPro" id="IPR051533">
    <property type="entry name" value="WaaL-like"/>
</dbReference>
<dbReference type="RefSeq" id="WP_251809590.1">
    <property type="nucleotide sequence ID" value="NZ_CP101527.1"/>
</dbReference>
<dbReference type="Proteomes" id="UP001164472">
    <property type="component" value="Chromosome"/>
</dbReference>
<keyword evidence="3 5" id="KW-1133">Transmembrane helix</keyword>
<feature type="transmembrane region" description="Helical" evidence="5">
    <location>
        <begin position="418"/>
        <end position="436"/>
    </location>
</feature>
<evidence type="ECO:0000313" key="8">
    <source>
        <dbReference type="Proteomes" id="UP001164472"/>
    </source>
</evidence>
<evidence type="ECO:0000259" key="6">
    <source>
        <dbReference type="Pfam" id="PF04932"/>
    </source>
</evidence>
<dbReference type="InterPro" id="IPR007016">
    <property type="entry name" value="O-antigen_ligase-rel_domated"/>
</dbReference>
<feature type="transmembrane region" description="Helical" evidence="5">
    <location>
        <begin position="99"/>
        <end position="116"/>
    </location>
</feature>
<evidence type="ECO:0000256" key="3">
    <source>
        <dbReference type="ARBA" id="ARBA00022989"/>
    </source>
</evidence>
<feature type="transmembrane region" description="Helical" evidence="5">
    <location>
        <begin position="164"/>
        <end position="183"/>
    </location>
</feature>
<dbReference type="GO" id="GO:0016020">
    <property type="term" value="C:membrane"/>
    <property type="evidence" value="ECO:0007669"/>
    <property type="project" value="UniProtKB-SubCell"/>
</dbReference>
<evidence type="ECO:0000256" key="2">
    <source>
        <dbReference type="ARBA" id="ARBA00022692"/>
    </source>
</evidence>
<keyword evidence="8" id="KW-1185">Reference proteome</keyword>
<comment type="subcellular location">
    <subcellularLocation>
        <location evidence="1">Membrane</location>
        <topology evidence="1">Multi-pass membrane protein</topology>
    </subcellularLocation>
</comment>
<feature type="transmembrane region" description="Helical" evidence="5">
    <location>
        <begin position="34"/>
        <end position="59"/>
    </location>
</feature>
<keyword evidence="2 5" id="KW-0812">Transmembrane</keyword>
<keyword evidence="4 5" id="KW-0472">Membrane</keyword>
<reference evidence="7" key="1">
    <citation type="submission" date="2022-07" db="EMBL/GenBank/DDBJ databases">
        <title>Alkalimarinus sp. nov., isolated from gut of a Alitta virens.</title>
        <authorList>
            <person name="Yang A.I."/>
            <person name="Shin N.-R."/>
        </authorList>
    </citation>
    <scope>NUCLEOTIDE SEQUENCE</scope>
    <source>
        <strain evidence="7">FA028</strain>
    </source>
</reference>
<organism evidence="7 8">
    <name type="scientific">Alkalimarinus sediminis</name>
    <dbReference type="NCBI Taxonomy" id="1632866"/>
    <lineage>
        <taxon>Bacteria</taxon>
        <taxon>Pseudomonadati</taxon>
        <taxon>Pseudomonadota</taxon>
        <taxon>Gammaproteobacteria</taxon>
        <taxon>Alteromonadales</taxon>
        <taxon>Alteromonadaceae</taxon>
        <taxon>Alkalimarinus</taxon>
    </lineage>
</organism>
<dbReference type="KEGG" id="asem:NNL22_10340"/>
<dbReference type="PANTHER" id="PTHR37422">
    <property type="entry name" value="TEICHURONIC ACID BIOSYNTHESIS PROTEIN TUAE"/>
    <property type="match status" value="1"/>
</dbReference>
<proteinExistence type="predicted"/>
<name>A0A9E8HFE8_9ALTE</name>
<feature type="transmembrane region" description="Helical" evidence="5">
    <location>
        <begin position="195"/>
        <end position="228"/>
    </location>
</feature>
<dbReference type="GO" id="GO:0016874">
    <property type="term" value="F:ligase activity"/>
    <property type="evidence" value="ECO:0007669"/>
    <property type="project" value="UniProtKB-KW"/>
</dbReference>
<evidence type="ECO:0000256" key="4">
    <source>
        <dbReference type="ARBA" id="ARBA00023136"/>
    </source>
</evidence>
<feature type="transmembrane region" description="Helical" evidence="5">
    <location>
        <begin position="123"/>
        <end position="144"/>
    </location>
</feature>
<feature type="transmembrane region" description="Helical" evidence="5">
    <location>
        <begin position="355"/>
        <end position="373"/>
    </location>
</feature>
<feature type="transmembrane region" description="Helical" evidence="5">
    <location>
        <begin position="234"/>
        <end position="252"/>
    </location>
</feature>
<evidence type="ECO:0000313" key="7">
    <source>
        <dbReference type="EMBL" id="UZW73449.1"/>
    </source>
</evidence>
<protein>
    <submittedName>
        <fullName evidence="7">O-antigen ligase family protein</fullName>
    </submittedName>
</protein>
<dbReference type="PANTHER" id="PTHR37422:SF23">
    <property type="entry name" value="TEICHURONIC ACID BIOSYNTHESIS PROTEIN TUAE"/>
    <property type="match status" value="1"/>
</dbReference>
<dbReference type="AlphaFoldDB" id="A0A9E8HFE8"/>
<evidence type="ECO:0000256" key="1">
    <source>
        <dbReference type="ARBA" id="ARBA00004141"/>
    </source>
</evidence>
<feature type="transmembrane region" description="Helical" evidence="5">
    <location>
        <begin position="7"/>
        <end position="28"/>
    </location>
</feature>
<accession>A0A9E8HFE8</accession>
<evidence type="ECO:0000256" key="5">
    <source>
        <dbReference type="SAM" id="Phobius"/>
    </source>
</evidence>
<feature type="domain" description="O-antigen ligase-related" evidence="6">
    <location>
        <begin position="197"/>
        <end position="331"/>
    </location>
</feature>
<sequence length="471" mass="52074">MTKLVFILPLVLIVVAINFSVNIGFGIYDLHRALQLLCVVFILASCAFSSRVASLVYVIGSQQARAIRALSLFAMIFIGLSIIGASYPIIAAKGGGNDFLLVFAIVILAIHGSNNVGFVYSAVAYFGLAGLLVYYFQFFIGYFAGVVSGTSIEREVLVHHFSNIRFLNHIQVLFFPFIFALSVESDNRLVRNLAVVISILTISILFLLSARAALGSLSIAALVVFVFFKEYRSYIKSFLWVLVVGFLCYLMLLKGIPMFFLGGEGVPVRISLHSSGRWGMWVESLELIRNNWLLGVGVLHYSFVSSSVYAHPHNLILQVGLEYGVAVLTLLALLVIKLSFMLYRKLSRIGSAEVNSYFPFVWSVVAAIGMSMFSGVWVAPLTQLLLVICLAPLIGLLIEDCLRLPSFFELSKHKVGSLFVKVIVIFTVLGLLLLVYPEVKARIEGGAGLDPVRGVQVYSPRFWQEDVWPEK</sequence>
<gene>
    <name evidence="7" type="ORF">NNL22_10340</name>
</gene>